<dbReference type="SUPFAM" id="SSF49464">
    <property type="entry name" value="Carboxypeptidase regulatory domain-like"/>
    <property type="match status" value="1"/>
</dbReference>
<dbReference type="InterPro" id="IPR037066">
    <property type="entry name" value="Plug_dom_sf"/>
</dbReference>
<keyword evidence="1" id="KW-0998">Cell outer membrane</keyword>
<keyword evidence="1" id="KW-0812">Transmembrane</keyword>
<evidence type="ECO:0000313" key="6">
    <source>
        <dbReference type="Proteomes" id="UP001560573"/>
    </source>
</evidence>
<keyword evidence="6" id="KW-1185">Reference proteome</keyword>
<proteinExistence type="inferred from homology"/>
<accession>A0ABV3ZL31</accession>
<dbReference type="PROSITE" id="PS52016">
    <property type="entry name" value="TONB_DEPENDENT_REC_3"/>
    <property type="match status" value="1"/>
</dbReference>
<comment type="caution">
    <text evidence="5">The sequence shown here is derived from an EMBL/GenBank/DDBJ whole genome shotgun (WGS) entry which is preliminary data.</text>
</comment>
<evidence type="ECO:0000256" key="1">
    <source>
        <dbReference type="PROSITE-ProRule" id="PRU01360"/>
    </source>
</evidence>
<dbReference type="Gene3D" id="2.170.130.10">
    <property type="entry name" value="TonB-dependent receptor, plug domain"/>
    <property type="match status" value="1"/>
</dbReference>
<dbReference type="InterPro" id="IPR012910">
    <property type="entry name" value="Plug_dom"/>
</dbReference>
<keyword evidence="1 2" id="KW-0472">Membrane</keyword>
<dbReference type="InterPro" id="IPR023996">
    <property type="entry name" value="TonB-dep_OMP_SusC/RagA"/>
</dbReference>
<evidence type="ECO:0000259" key="3">
    <source>
        <dbReference type="Pfam" id="PF00593"/>
    </source>
</evidence>
<dbReference type="PROSITE" id="PS51257">
    <property type="entry name" value="PROKAR_LIPOPROTEIN"/>
    <property type="match status" value="1"/>
</dbReference>
<gene>
    <name evidence="5" type="ORF">QTN47_23675</name>
</gene>
<dbReference type="InterPro" id="IPR023997">
    <property type="entry name" value="TonB-dep_OMP_SusC/RagA_CS"/>
</dbReference>
<dbReference type="EMBL" id="JAULBC010000009">
    <property type="protein sequence ID" value="MEX6690533.1"/>
    <property type="molecule type" value="Genomic_DNA"/>
</dbReference>
<dbReference type="Proteomes" id="UP001560573">
    <property type="component" value="Unassembled WGS sequence"/>
</dbReference>
<name>A0ABV3ZL31_9BACT</name>
<dbReference type="SUPFAM" id="SSF56935">
    <property type="entry name" value="Porins"/>
    <property type="match status" value="1"/>
</dbReference>
<evidence type="ECO:0000259" key="4">
    <source>
        <dbReference type="Pfam" id="PF07715"/>
    </source>
</evidence>
<keyword evidence="5" id="KW-0675">Receptor</keyword>
<dbReference type="Pfam" id="PF00593">
    <property type="entry name" value="TonB_dep_Rec_b-barrel"/>
    <property type="match status" value="1"/>
</dbReference>
<protein>
    <submittedName>
        <fullName evidence="5">TonB-dependent receptor</fullName>
    </submittedName>
</protein>
<dbReference type="Gene3D" id="2.60.40.1120">
    <property type="entry name" value="Carboxypeptidase-like, regulatory domain"/>
    <property type="match status" value="1"/>
</dbReference>
<keyword evidence="1" id="KW-1134">Transmembrane beta strand</keyword>
<feature type="domain" description="TonB-dependent receptor plug" evidence="4">
    <location>
        <begin position="140"/>
        <end position="247"/>
    </location>
</feature>
<evidence type="ECO:0000256" key="2">
    <source>
        <dbReference type="RuleBase" id="RU003357"/>
    </source>
</evidence>
<sequence>MKKDKLRKKRPYLGRASSMLLLLFLSCYLTLPVFGQNKAATIKGLIQSEKGEALNGVSVELKAGNVSHATQTNEDGVFIFENLDASLKYNLQFTHVGYELKAIKNYALKQGITNSIIVKLKEANNDLSEIVVVGYGKQKKVNLSGAVQSVSSKELESRPINSVGAGLEGLIPNLNITPVSGRPTDAPAFNVRGYTSLTGGDAFILVDNVPVRPDELTRLNPADVESVSVLKDAAASAIYGARAAFGVVLITTKTAKSEKLQVSADFNYAVRDAGSLPKIVTDPLTVMQYKHDAATPLYDLYPDAVREYAAKRSKDPSLPAVIVDPTDPNKWAYYGSTNWMNEAYRKSAPAYTGNVSLSQKTNKLSYYMSAGYYQQDGLLRYGTDIYNRYNLRGNGTYQVTKWFKLGTNTTFTVSKYDMPTYNSSYLYFHNVNRTPSLSVPKNPDGTWTADGASLLGTLQDGGRTTTNTNDVLANINAEISLIKDTWTVKGEASYRRTNATTNGFNVPVPYRNGPTQPLGYIYSADGGNTTWAKNEEGAINYNVYNVYTDFHKTFAQKHFLQALAGFNQEYWYRNYFWVQRNNLISTSIPNTQVATGTITQGSTITDWAVRGLFYRLNYIFDNKYIVELNGRYDGTSRFPSNDRWGFFPSASGAWVVSKENFFGNISRSIRMDLFKLRASYGSLGNQALNANQYNNPAYVYPYIPSMPAGQIASVLDGQRPIGVSQPAVVSPTLTWETVKTVNFGTDMAFLNNKLELNFDWYTRYTEGMLTKSKTLPGTFGASEPQTNAANLKTKGWELTASWRDQFRLASSPFLYSLRFTLGDSKAFITKYDNPNKILSDYYEGMQIGEIWGLTTEGFFQNDEDIQKHADQTAVGSDDQQYKFYVGDLKFKDLNNDGKVDYGNNTVSNPGDKKIIGNNAPHYNYSFQFTADYKGFDLRVFAQGIGKRDWYPNPSNHYFWGIYAQPWTNIQEHNLDHWTPETPNGYFPRVKSYIAEDASELGAPQTRYLQNAAYLRLKNLTIGYSLPLSLTQKWKINKLRFYVSAENLFTIKHLKANLDPEGLDGTVYPFQKTYSLGLNFNF</sequence>
<keyword evidence="1" id="KW-0813">Transport</keyword>
<dbReference type="NCBIfam" id="TIGR04057">
    <property type="entry name" value="SusC_RagA_signa"/>
    <property type="match status" value="1"/>
</dbReference>
<keyword evidence="2" id="KW-0798">TonB box</keyword>
<comment type="subcellular location">
    <subcellularLocation>
        <location evidence="1">Cell outer membrane</location>
        <topology evidence="1">Multi-pass membrane protein</topology>
    </subcellularLocation>
</comment>
<reference evidence="5 6" key="1">
    <citation type="submission" date="2023-07" db="EMBL/GenBank/DDBJ databases">
        <authorList>
            <person name="Lian W.-H."/>
        </authorList>
    </citation>
    <scope>NUCLEOTIDE SEQUENCE [LARGE SCALE GENOMIC DNA]</scope>
    <source>
        <strain evidence="5 6">SYSU DXS3180</strain>
    </source>
</reference>
<organism evidence="5 6">
    <name type="scientific">Danxiaibacter flavus</name>
    <dbReference type="NCBI Taxonomy" id="3049108"/>
    <lineage>
        <taxon>Bacteria</taxon>
        <taxon>Pseudomonadati</taxon>
        <taxon>Bacteroidota</taxon>
        <taxon>Chitinophagia</taxon>
        <taxon>Chitinophagales</taxon>
        <taxon>Chitinophagaceae</taxon>
        <taxon>Danxiaibacter</taxon>
    </lineage>
</organism>
<dbReference type="Pfam" id="PF07715">
    <property type="entry name" value="Plug"/>
    <property type="match status" value="1"/>
</dbReference>
<dbReference type="Pfam" id="PF13620">
    <property type="entry name" value="CarboxypepD_reg"/>
    <property type="match status" value="1"/>
</dbReference>
<evidence type="ECO:0000313" key="5">
    <source>
        <dbReference type="EMBL" id="MEX6690533.1"/>
    </source>
</evidence>
<dbReference type="InterPro" id="IPR000531">
    <property type="entry name" value="Beta-barrel_TonB"/>
</dbReference>
<dbReference type="NCBIfam" id="TIGR04056">
    <property type="entry name" value="OMP_RagA_SusC"/>
    <property type="match status" value="1"/>
</dbReference>
<dbReference type="InterPro" id="IPR008969">
    <property type="entry name" value="CarboxyPept-like_regulatory"/>
</dbReference>
<dbReference type="RefSeq" id="WP_369331947.1">
    <property type="nucleotide sequence ID" value="NZ_JAULBC010000009.1"/>
</dbReference>
<comment type="similarity">
    <text evidence="1 2">Belongs to the TonB-dependent receptor family.</text>
</comment>
<feature type="domain" description="TonB-dependent receptor-like beta-barrel" evidence="3">
    <location>
        <begin position="426"/>
        <end position="1047"/>
    </location>
</feature>
<dbReference type="InterPro" id="IPR039426">
    <property type="entry name" value="TonB-dep_rcpt-like"/>
</dbReference>